<feature type="transmembrane region" description="Helical" evidence="4">
    <location>
        <begin position="234"/>
        <end position="254"/>
    </location>
</feature>
<comment type="caution">
    <text evidence="6">The sequence shown here is derived from an EMBL/GenBank/DDBJ whole genome shotgun (WGS) entry which is preliminary data.</text>
</comment>
<dbReference type="InterPro" id="IPR011701">
    <property type="entry name" value="MFS"/>
</dbReference>
<dbReference type="InterPro" id="IPR036259">
    <property type="entry name" value="MFS_trans_sf"/>
</dbReference>
<evidence type="ECO:0000256" key="1">
    <source>
        <dbReference type="ARBA" id="ARBA00004141"/>
    </source>
</evidence>
<dbReference type="Gene3D" id="1.20.1250.20">
    <property type="entry name" value="MFS general substrate transporter like domains"/>
    <property type="match status" value="1"/>
</dbReference>
<feature type="transmembrane region" description="Helical" evidence="4">
    <location>
        <begin position="91"/>
        <end position="114"/>
    </location>
</feature>
<sequence length="428" mass="46041">MADNTLSVESRLEKKPSATPASGLEGGSATQDEVPPCPDDEDIYPEGGKKAWLSVLGSFLVYFASFGVVNSFGFFQTFYQHEYLSNYSPSTISFIGTLQITLLYLSGSVAGALFDLYGPKWLYLFAAVGVSGSILATSFTQRNEIWQQFLAQSLLFGLTVAFGVQPALTVTGQYFHRRRGLVMGIVASGSSFPWAMRVGALILLVCYLTAMAVSSSRHPRRKLKSLGELFDYKGFLDIRYSCLSAGAVIANLGIYVPFYYIEPYCVTIDPDSKIQAYLLPLINASSLFGRIIGGHAADRVGRLNFLYPMVLLCGLLCMASWLPASTPGVLAGFACLYGFASGVFISVLPAATGQIVPTEKLGARLGAFGTVTAAAILTGTPIAGALIKSETREGYFPLIIFAGCTLLGGGAVIFIARLLHDRDIRSKW</sequence>
<dbReference type="Pfam" id="PF07690">
    <property type="entry name" value="MFS_1"/>
    <property type="match status" value="1"/>
</dbReference>
<feature type="region of interest" description="Disordered" evidence="3">
    <location>
        <begin position="1"/>
        <end position="41"/>
    </location>
</feature>
<feature type="transmembrane region" description="Helical" evidence="4">
    <location>
        <begin position="149"/>
        <end position="174"/>
    </location>
</feature>
<dbReference type="Proteomes" id="UP000781932">
    <property type="component" value="Unassembled WGS sequence"/>
</dbReference>
<evidence type="ECO:0000256" key="4">
    <source>
        <dbReference type="SAM" id="Phobius"/>
    </source>
</evidence>
<dbReference type="PANTHER" id="PTHR11360:SF281">
    <property type="entry name" value="ASPYRIDONES EFFLUX PROTEIN APDF-RELATED"/>
    <property type="match status" value="1"/>
</dbReference>
<dbReference type="GO" id="GO:0022857">
    <property type="term" value="F:transmembrane transporter activity"/>
    <property type="evidence" value="ECO:0007669"/>
    <property type="project" value="InterPro"/>
</dbReference>
<feature type="transmembrane region" description="Helical" evidence="4">
    <location>
        <begin position="194"/>
        <end position="213"/>
    </location>
</feature>
<dbReference type="InterPro" id="IPR020846">
    <property type="entry name" value="MFS_dom"/>
</dbReference>
<reference evidence="6" key="1">
    <citation type="submission" date="2020-03" db="EMBL/GenBank/DDBJ databases">
        <authorList>
            <person name="He L."/>
        </authorList>
    </citation>
    <scope>NUCLEOTIDE SEQUENCE</scope>
    <source>
        <strain evidence="6">CkLH20</strain>
    </source>
</reference>
<feature type="transmembrane region" description="Helical" evidence="4">
    <location>
        <begin position="330"/>
        <end position="351"/>
    </location>
</feature>
<dbReference type="OrthoDB" id="6509908at2759"/>
<gene>
    <name evidence="6" type="ORF">CkaCkLH20_04595</name>
</gene>
<dbReference type="EMBL" id="JAATWM020000012">
    <property type="protein sequence ID" value="KAF9878019.1"/>
    <property type="molecule type" value="Genomic_DNA"/>
</dbReference>
<reference evidence="6" key="2">
    <citation type="submission" date="2020-11" db="EMBL/GenBank/DDBJ databases">
        <title>Whole genome sequencing of Colletotrichum sp.</title>
        <authorList>
            <person name="Li H."/>
        </authorList>
    </citation>
    <scope>NUCLEOTIDE SEQUENCE</scope>
    <source>
        <strain evidence="6">CkLH20</strain>
    </source>
</reference>
<feature type="transmembrane region" description="Helical" evidence="4">
    <location>
        <begin position="305"/>
        <end position="324"/>
    </location>
</feature>
<dbReference type="GeneID" id="62160388"/>
<dbReference type="SUPFAM" id="SSF103473">
    <property type="entry name" value="MFS general substrate transporter"/>
    <property type="match status" value="1"/>
</dbReference>
<protein>
    <recommendedName>
        <fullName evidence="5">Major facilitator superfamily (MFS) profile domain-containing protein</fullName>
    </recommendedName>
</protein>
<evidence type="ECO:0000259" key="5">
    <source>
        <dbReference type="PROSITE" id="PS50850"/>
    </source>
</evidence>
<proteinExistence type="inferred from homology"/>
<accession>A0A9P6I8P6</accession>
<feature type="transmembrane region" description="Helical" evidence="4">
    <location>
        <begin position="120"/>
        <end position="137"/>
    </location>
</feature>
<dbReference type="AlphaFoldDB" id="A0A9P6I8P6"/>
<keyword evidence="4" id="KW-0812">Transmembrane</keyword>
<keyword evidence="4" id="KW-0472">Membrane</keyword>
<evidence type="ECO:0000256" key="2">
    <source>
        <dbReference type="ARBA" id="ARBA00006727"/>
    </source>
</evidence>
<keyword evidence="7" id="KW-1185">Reference proteome</keyword>
<feature type="transmembrane region" description="Helical" evidence="4">
    <location>
        <begin position="59"/>
        <end position="79"/>
    </location>
</feature>
<feature type="domain" description="Major facilitator superfamily (MFS) profile" evidence="5">
    <location>
        <begin position="239"/>
        <end position="428"/>
    </location>
</feature>
<name>A0A9P6I8P6_9PEZI</name>
<evidence type="ECO:0000313" key="7">
    <source>
        <dbReference type="Proteomes" id="UP000781932"/>
    </source>
</evidence>
<comment type="subcellular location">
    <subcellularLocation>
        <location evidence="1">Membrane</location>
        <topology evidence="1">Multi-pass membrane protein</topology>
    </subcellularLocation>
</comment>
<dbReference type="PROSITE" id="PS50850">
    <property type="entry name" value="MFS"/>
    <property type="match status" value="1"/>
</dbReference>
<dbReference type="RefSeq" id="XP_038747480.1">
    <property type="nucleotide sequence ID" value="XM_038887314.1"/>
</dbReference>
<feature type="transmembrane region" description="Helical" evidence="4">
    <location>
        <begin position="395"/>
        <end position="419"/>
    </location>
</feature>
<evidence type="ECO:0000256" key="3">
    <source>
        <dbReference type="SAM" id="MobiDB-lite"/>
    </source>
</evidence>
<dbReference type="InterPro" id="IPR050327">
    <property type="entry name" value="Proton-linked_MCT"/>
</dbReference>
<dbReference type="GO" id="GO:0016020">
    <property type="term" value="C:membrane"/>
    <property type="evidence" value="ECO:0007669"/>
    <property type="project" value="UniProtKB-SubCell"/>
</dbReference>
<feature type="transmembrane region" description="Helical" evidence="4">
    <location>
        <begin position="363"/>
        <end position="383"/>
    </location>
</feature>
<organism evidence="6 7">
    <name type="scientific">Colletotrichum karsti</name>
    <dbReference type="NCBI Taxonomy" id="1095194"/>
    <lineage>
        <taxon>Eukaryota</taxon>
        <taxon>Fungi</taxon>
        <taxon>Dikarya</taxon>
        <taxon>Ascomycota</taxon>
        <taxon>Pezizomycotina</taxon>
        <taxon>Sordariomycetes</taxon>
        <taxon>Hypocreomycetidae</taxon>
        <taxon>Glomerellales</taxon>
        <taxon>Glomerellaceae</taxon>
        <taxon>Colletotrichum</taxon>
        <taxon>Colletotrichum boninense species complex</taxon>
    </lineage>
</organism>
<feature type="transmembrane region" description="Helical" evidence="4">
    <location>
        <begin position="274"/>
        <end position="293"/>
    </location>
</feature>
<evidence type="ECO:0000313" key="6">
    <source>
        <dbReference type="EMBL" id="KAF9878019.1"/>
    </source>
</evidence>
<comment type="similarity">
    <text evidence="2">Belongs to the major facilitator superfamily. Monocarboxylate porter (TC 2.A.1.13) family.</text>
</comment>
<dbReference type="PANTHER" id="PTHR11360">
    <property type="entry name" value="MONOCARBOXYLATE TRANSPORTER"/>
    <property type="match status" value="1"/>
</dbReference>
<keyword evidence="4" id="KW-1133">Transmembrane helix</keyword>